<reference evidence="3" key="1">
    <citation type="submission" date="2024-03" db="EMBL/GenBank/DDBJ databases">
        <title>Chitinophaga horti sp. nov., isolated from garden soil.</title>
        <authorList>
            <person name="Lee D.S."/>
            <person name="Han D.M."/>
            <person name="Baek J.H."/>
            <person name="Choi D.G."/>
            <person name="Jeon J.H."/>
            <person name="Jeon C.O."/>
        </authorList>
    </citation>
    <scope>NUCLEOTIDE SEQUENCE [LARGE SCALE GENOMIC DNA]</scope>
    <source>
        <strain evidence="3">GPA1</strain>
    </source>
</reference>
<name>A0ABZ2YNU7_9BACT</name>
<accession>A0ABZ2YNU7</accession>
<sequence>MSKLLKLEEVAMFLLAMLMFEQQCTISWWWFFGCLLLPDISMLGYLANARAGAALYNLFHHKGFALLLYFTGTWFAYEPLAFAGIILFAHSSLDRAFGYGLKLITGFQDTHLGRIGKN</sequence>
<dbReference type="PROSITE" id="PS51257">
    <property type="entry name" value="PROKAR_LIPOPROTEIN"/>
    <property type="match status" value="1"/>
</dbReference>
<organism evidence="2 3">
    <name type="scientific">Chitinophaga pollutisoli</name>
    <dbReference type="NCBI Taxonomy" id="3133966"/>
    <lineage>
        <taxon>Bacteria</taxon>
        <taxon>Pseudomonadati</taxon>
        <taxon>Bacteroidota</taxon>
        <taxon>Chitinophagia</taxon>
        <taxon>Chitinophagales</taxon>
        <taxon>Chitinophagaceae</taxon>
        <taxon>Chitinophaga</taxon>
    </lineage>
</organism>
<keyword evidence="1" id="KW-1133">Transmembrane helix</keyword>
<evidence type="ECO:0000313" key="2">
    <source>
        <dbReference type="EMBL" id="WZN41421.1"/>
    </source>
</evidence>
<dbReference type="InterPro" id="IPR025356">
    <property type="entry name" value="DUF4260"/>
</dbReference>
<dbReference type="Pfam" id="PF14079">
    <property type="entry name" value="DUF4260"/>
    <property type="match status" value="1"/>
</dbReference>
<keyword evidence="1" id="KW-0812">Transmembrane</keyword>
<dbReference type="RefSeq" id="WP_341836270.1">
    <property type="nucleotide sequence ID" value="NZ_CP149822.1"/>
</dbReference>
<evidence type="ECO:0000256" key="1">
    <source>
        <dbReference type="SAM" id="Phobius"/>
    </source>
</evidence>
<gene>
    <name evidence="2" type="ORF">WJU16_00015</name>
</gene>
<feature type="transmembrane region" description="Helical" evidence="1">
    <location>
        <begin position="66"/>
        <end position="89"/>
    </location>
</feature>
<protein>
    <submittedName>
        <fullName evidence="2">DUF4260 domain-containing protein</fullName>
    </submittedName>
</protein>
<evidence type="ECO:0000313" key="3">
    <source>
        <dbReference type="Proteomes" id="UP001485459"/>
    </source>
</evidence>
<dbReference type="Proteomes" id="UP001485459">
    <property type="component" value="Chromosome"/>
</dbReference>
<keyword evidence="1" id="KW-0472">Membrane</keyword>
<keyword evidence="3" id="KW-1185">Reference proteome</keyword>
<proteinExistence type="predicted"/>
<dbReference type="EMBL" id="CP149822">
    <property type="protein sequence ID" value="WZN41421.1"/>
    <property type="molecule type" value="Genomic_DNA"/>
</dbReference>